<evidence type="ECO:0000256" key="1">
    <source>
        <dbReference type="SAM" id="MobiDB-lite"/>
    </source>
</evidence>
<protein>
    <submittedName>
        <fullName evidence="2">Uncharacterized protein</fullName>
    </submittedName>
</protein>
<feature type="region of interest" description="Disordered" evidence="1">
    <location>
        <begin position="1"/>
        <end position="31"/>
    </location>
</feature>
<gene>
    <name evidence="2" type="ORF">EVAR_70483_1</name>
</gene>
<keyword evidence="3" id="KW-1185">Reference proteome</keyword>
<organism evidence="2 3">
    <name type="scientific">Eumeta variegata</name>
    <name type="common">Bagworm moth</name>
    <name type="synonym">Eumeta japonica</name>
    <dbReference type="NCBI Taxonomy" id="151549"/>
    <lineage>
        <taxon>Eukaryota</taxon>
        <taxon>Metazoa</taxon>
        <taxon>Ecdysozoa</taxon>
        <taxon>Arthropoda</taxon>
        <taxon>Hexapoda</taxon>
        <taxon>Insecta</taxon>
        <taxon>Pterygota</taxon>
        <taxon>Neoptera</taxon>
        <taxon>Endopterygota</taxon>
        <taxon>Lepidoptera</taxon>
        <taxon>Glossata</taxon>
        <taxon>Ditrysia</taxon>
        <taxon>Tineoidea</taxon>
        <taxon>Psychidae</taxon>
        <taxon>Oiketicinae</taxon>
        <taxon>Eumeta</taxon>
    </lineage>
</organism>
<dbReference type="EMBL" id="BGZK01002311">
    <property type="protein sequence ID" value="GBP92802.1"/>
    <property type="molecule type" value="Genomic_DNA"/>
</dbReference>
<accession>A0A4C1ZZ87</accession>
<comment type="caution">
    <text evidence="2">The sequence shown here is derived from an EMBL/GenBank/DDBJ whole genome shotgun (WGS) entry which is preliminary data.</text>
</comment>
<dbReference type="Proteomes" id="UP000299102">
    <property type="component" value="Unassembled WGS sequence"/>
</dbReference>
<reference evidence="2 3" key="1">
    <citation type="journal article" date="2019" name="Commun. Biol.">
        <title>The bagworm genome reveals a unique fibroin gene that provides high tensile strength.</title>
        <authorList>
            <person name="Kono N."/>
            <person name="Nakamura H."/>
            <person name="Ohtoshi R."/>
            <person name="Tomita M."/>
            <person name="Numata K."/>
            <person name="Arakawa K."/>
        </authorList>
    </citation>
    <scope>NUCLEOTIDE SEQUENCE [LARGE SCALE GENOMIC DNA]</scope>
</reference>
<dbReference type="AlphaFoldDB" id="A0A4C1ZZ87"/>
<name>A0A4C1ZZ87_EUMVA</name>
<evidence type="ECO:0000313" key="2">
    <source>
        <dbReference type="EMBL" id="GBP92802.1"/>
    </source>
</evidence>
<feature type="compositionally biased region" description="Low complexity" evidence="1">
    <location>
        <begin position="1"/>
        <end position="29"/>
    </location>
</feature>
<evidence type="ECO:0000313" key="3">
    <source>
        <dbReference type="Proteomes" id="UP000299102"/>
    </source>
</evidence>
<proteinExistence type="predicted"/>
<sequence>MIYELPTAGTRPRAPGRPARPAAFSAAADGRAETNDRVTTAAALITIRVAPAAEPGWDIVESIKSS</sequence>